<feature type="signal peptide" evidence="1">
    <location>
        <begin position="1"/>
        <end position="23"/>
    </location>
</feature>
<dbReference type="InterPro" id="IPR009003">
    <property type="entry name" value="Peptidase_S1_PA"/>
</dbReference>
<dbReference type="EMBL" id="JACHLI010000021">
    <property type="protein sequence ID" value="MBB4865792.1"/>
    <property type="molecule type" value="Genomic_DNA"/>
</dbReference>
<sequence length="221" mass="23421">MSALKLWPLFVASLLALPACSTAVRPVPAEEATPGYFPVSSAGALPSLYFGSAVQWNEHYAVSAAHIPSLANVAHRCSTGCDLVFIRREAQGALPLWRPAVTGESLEAVGQSPFFETVKGVGTSKAQRVRLNGRNDRTAYALADAPVVEGMSGGPIYGRDDAVVGITVGTYTSTLPSPMKSADNEPLTVYVPYDVVLREWQLFARTLASKGQLPGRIASDG</sequence>
<dbReference type="AlphaFoldDB" id="A0A7W7P401"/>
<keyword evidence="1" id="KW-0732">Signal</keyword>
<feature type="chain" id="PRO_5031177462" description="Serine protease" evidence="1">
    <location>
        <begin position="24"/>
        <end position="221"/>
    </location>
</feature>
<evidence type="ECO:0000313" key="2">
    <source>
        <dbReference type="EMBL" id="MBB4865792.1"/>
    </source>
</evidence>
<proteinExistence type="predicted"/>
<dbReference type="Proteomes" id="UP000566995">
    <property type="component" value="Unassembled WGS sequence"/>
</dbReference>
<reference evidence="2 3" key="1">
    <citation type="submission" date="2020-08" db="EMBL/GenBank/DDBJ databases">
        <title>Functional genomics of gut bacteria from endangered species of beetles.</title>
        <authorList>
            <person name="Carlos-Shanley C."/>
        </authorList>
    </citation>
    <scope>NUCLEOTIDE SEQUENCE [LARGE SCALE GENOMIC DNA]</scope>
    <source>
        <strain evidence="2 3">S00179</strain>
    </source>
</reference>
<dbReference type="Gene3D" id="2.40.10.10">
    <property type="entry name" value="Trypsin-like serine proteases"/>
    <property type="match status" value="1"/>
</dbReference>
<name>A0A7W7P401_PSENT</name>
<evidence type="ECO:0008006" key="4">
    <source>
        <dbReference type="Google" id="ProtNLM"/>
    </source>
</evidence>
<evidence type="ECO:0000313" key="3">
    <source>
        <dbReference type="Proteomes" id="UP000566995"/>
    </source>
</evidence>
<evidence type="ECO:0000256" key="1">
    <source>
        <dbReference type="SAM" id="SignalP"/>
    </source>
</evidence>
<comment type="caution">
    <text evidence="2">The sequence shown here is derived from an EMBL/GenBank/DDBJ whole genome shotgun (WGS) entry which is preliminary data.</text>
</comment>
<protein>
    <recommendedName>
        <fullName evidence="4">Serine protease</fullName>
    </recommendedName>
</protein>
<dbReference type="InterPro" id="IPR043504">
    <property type="entry name" value="Peptidase_S1_PA_chymotrypsin"/>
</dbReference>
<gene>
    <name evidence="2" type="ORF">HNP46_004693</name>
</gene>
<dbReference type="RefSeq" id="WP_184593653.1">
    <property type="nucleotide sequence ID" value="NZ_JACHLI010000021.1"/>
</dbReference>
<dbReference type="SUPFAM" id="SSF50494">
    <property type="entry name" value="Trypsin-like serine proteases"/>
    <property type="match status" value="1"/>
</dbReference>
<accession>A0A7W7P401</accession>
<organism evidence="2 3">
    <name type="scientific">Pseudomonas nitroreducens</name>
    <dbReference type="NCBI Taxonomy" id="46680"/>
    <lineage>
        <taxon>Bacteria</taxon>
        <taxon>Pseudomonadati</taxon>
        <taxon>Pseudomonadota</taxon>
        <taxon>Gammaproteobacteria</taxon>
        <taxon>Pseudomonadales</taxon>
        <taxon>Pseudomonadaceae</taxon>
        <taxon>Pseudomonas</taxon>
    </lineage>
</organism>